<dbReference type="InterPro" id="IPR013975">
    <property type="entry name" value="Tscrpt_reg_BetR_N"/>
</dbReference>
<reference evidence="1" key="1">
    <citation type="submission" date="2018-02" db="EMBL/GenBank/DDBJ databases">
        <authorList>
            <person name="Cohen D.B."/>
            <person name="Kent A.D."/>
        </authorList>
    </citation>
    <scope>NUCLEOTIDE SEQUENCE</scope>
    <source>
        <strain evidence="1">557</strain>
    </source>
</reference>
<proteinExistence type="predicted"/>
<name>A0A2P9E1Y6_ECOLX</name>
<dbReference type="SMART" id="SM00448">
    <property type="entry name" value="REC"/>
    <property type="match status" value="1"/>
</dbReference>
<sequence>MQDLDDAKVIEVLAKVLTKKGISKVKHNSYISKVLQITTSAGYKKLNGATKWEVQQLIKVVQSVGMDMIEFFRIYYEDNKEIQDAIWNDGRSEHSCKVCLYPEGSEVNTEYSALKVADQWNIFPTNDLKDELLYESKRSIESIVINPKVISSTKYRIALLDDDANITESLKEILSNDYYQVDTYDNLKKLTQAVATNPYDAYVLDWIIGDETSFKLVKAIRSSKNKNAMIIVLTGQLSGIKDDEIVKSIHDYDIVGPYEKPIKSGIIKSNIEKYFAR</sequence>
<dbReference type="Gene3D" id="3.40.50.2300">
    <property type="match status" value="1"/>
</dbReference>
<dbReference type="GO" id="GO:0000160">
    <property type="term" value="P:phosphorelay signal transduction system"/>
    <property type="evidence" value="ECO:0007669"/>
    <property type="project" value="InterPro"/>
</dbReference>
<dbReference type="InterPro" id="IPR001789">
    <property type="entry name" value="Sig_transdc_resp-reg_receiver"/>
</dbReference>
<protein>
    <submittedName>
        <fullName evidence="1">Putative Transcription regulator BetR response receiver protein</fullName>
    </submittedName>
</protein>
<evidence type="ECO:0000313" key="1">
    <source>
        <dbReference type="EMBL" id="SPD97295.1"/>
    </source>
</evidence>
<gene>
    <name evidence="1" type="ORF">RCS32TR557_P0016</name>
</gene>
<dbReference type="SUPFAM" id="SSF52172">
    <property type="entry name" value="CheY-like"/>
    <property type="match status" value="1"/>
</dbReference>
<dbReference type="CDD" id="cd00156">
    <property type="entry name" value="REC"/>
    <property type="match status" value="1"/>
</dbReference>
<keyword evidence="1" id="KW-0614">Plasmid</keyword>
<dbReference type="EMBL" id="LT985234">
    <property type="protein sequence ID" value="SPD97295.1"/>
    <property type="molecule type" value="Genomic_DNA"/>
</dbReference>
<accession>A0A2P9E1Y6</accession>
<dbReference type="Pfam" id="PF00072">
    <property type="entry name" value="Response_reg"/>
    <property type="match status" value="1"/>
</dbReference>
<organism evidence="1">
    <name type="scientific">Escherichia coli</name>
    <dbReference type="NCBI Taxonomy" id="562"/>
    <lineage>
        <taxon>Bacteria</taxon>
        <taxon>Pseudomonadati</taxon>
        <taxon>Pseudomonadota</taxon>
        <taxon>Gammaproteobacteria</taxon>
        <taxon>Enterobacterales</taxon>
        <taxon>Enterobacteriaceae</taxon>
        <taxon>Escherichia</taxon>
    </lineage>
</organism>
<dbReference type="AlphaFoldDB" id="A0A2P9E1Y6"/>
<dbReference type="PROSITE" id="PS50110">
    <property type="entry name" value="RESPONSE_REGULATORY"/>
    <property type="match status" value="1"/>
</dbReference>
<dbReference type="Pfam" id="PF08667">
    <property type="entry name" value="BetR"/>
    <property type="match status" value="1"/>
</dbReference>
<dbReference type="InterPro" id="IPR011006">
    <property type="entry name" value="CheY-like_superfamily"/>
</dbReference>
<geneLocation type="plasmid" evidence="1">
    <name>RCS32TR557_p</name>
</geneLocation>
<dbReference type="RefSeq" id="WP_032143035.1">
    <property type="nucleotide sequence ID" value="NZ_LT985234.1"/>
</dbReference>